<evidence type="ECO:0000313" key="9">
    <source>
        <dbReference type="Proteomes" id="UP001596091"/>
    </source>
</evidence>
<dbReference type="Gene3D" id="3.20.20.140">
    <property type="entry name" value="Metal-dependent hydrolases"/>
    <property type="match status" value="1"/>
</dbReference>
<proteinExistence type="inferred from homology"/>
<reference evidence="9" key="1">
    <citation type="journal article" date="2019" name="Int. J. Syst. Evol. Microbiol.">
        <title>The Global Catalogue of Microorganisms (GCM) 10K type strain sequencing project: providing services to taxonomists for standard genome sequencing and annotation.</title>
        <authorList>
            <consortium name="The Broad Institute Genomics Platform"/>
            <consortium name="The Broad Institute Genome Sequencing Center for Infectious Disease"/>
            <person name="Wu L."/>
            <person name="Ma J."/>
        </authorList>
    </citation>
    <scope>NUCLEOTIDE SEQUENCE [LARGE SCALE GENOMIC DNA]</scope>
    <source>
        <strain evidence="9">JCM 4087</strain>
    </source>
</reference>
<keyword evidence="9" id="KW-1185">Reference proteome</keyword>
<organism evidence="8 9">
    <name type="scientific">Acidicapsa dinghuensis</name>
    <dbReference type="NCBI Taxonomy" id="2218256"/>
    <lineage>
        <taxon>Bacteria</taxon>
        <taxon>Pseudomonadati</taxon>
        <taxon>Acidobacteriota</taxon>
        <taxon>Terriglobia</taxon>
        <taxon>Terriglobales</taxon>
        <taxon>Acidobacteriaceae</taxon>
        <taxon>Acidicapsa</taxon>
    </lineage>
</organism>
<dbReference type="Pfam" id="PF00962">
    <property type="entry name" value="A_deaminase"/>
    <property type="match status" value="1"/>
</dbReference>
<accession>A0ABW1E9U7</accession>
<keyword evidence="5" id="KW-0378">Hydrolase</keyword>
<keyword evidence="4" id="KW-0479">Metal-binding</keyword>
<evidence type="ECO:0000256" key="1">
    <source>
        <dbReference type="ARBA" id="ARBA00001947"/>
    </source>
</evidence>
<comment type="cofactor">
    <cofactor evidence="1">
        <name>Zn(2+)</name>
        <dbReference type="ChEBI" id="CHEBI:29105"/>
    </cofactor>
</comment>
<dbReference type="PANTHER" id="PTHR11409">
    <property type="entry name" value="ADENOSINE DEAMINASE"/>
    <property type="match status" value="1"/>
</dbReference>
<evidence type="ECO:0000256" key="4">
    <source>
        <dbReference type="ARBA" id="ARBA00022723"/>
    </source>
</evidence>
<evidence type="ECO:0000259" key="7">
    <source>
        <dbReference type="Pfam" id="PF00962"/>
    </source>
</evidence>
<dbReference type="Proteomes" id="UP001596091">
    <property type="component" value="Unassembled WGS sequence"/>
</dbReference>
<dbReference type="InterPro" id="IPR006330">
    <property type="entry name" value="Ado/ade_deaminase"/>
</dbReference>
<comment type="caution">
    <text evidence="8">The sequence shown here is derived from an EMBL/GenBank/DDBJ whole genome shotgun (WGS) entry which is preliminary data.</text>
</comment>
<feature type="domain" description="Adenosine deaminase" evidence="7">
    <location>
        <begin position="253"/>
        <end position="468"/>
    </location>
</feature>
<name>A0ABW1E9U7_9BACT</name>
<gene>
    <name evidence="8" type="ORF">ACFPT7_01875</name>
</gene>
<dbReference type="EC" id="3.5.4.4" evidence="3"/>
<dbReference type="EMBL" id="JBHSPH010000001">
    <property type="protein sequence ID" value="MFC5861036.1"/>
    <property type="molecule type" value="Genomic_DNA"/>
</dbReference>
<dbReference type="InterPro" id="IPR032466">
    <property type="entry name" value="Metal_Hydrolase"/>
</dbReference>
<comment type="similarity">
    <text evidence="2">Belongs to the metallo-dependent hydrolases superfamily. Adenosine and AMP deaminases family.</text>
</comment>
<evidence type="ECO:0000256" key="6">
    <source>
        <dbReference type="ARBA" id="ARBA00022833"/>
    </source>
</evidence>
<dbReference type="InterPro" id="IPR001365">
    <property type="entry name" value="A_deaminase_dom"/>
</dbReference>
<protein>
    <recommendedName>
        <fullName evidence="3">adenosine deaminase</fullName>
        <ecNumber evidence="3">3.5.4.4</ecNumber>
    </recommendedName>
</protein>
<keyword evidence="6" id="KW-0862">Zinc</keyword>
<evidence type="ECO:0000313" key="8">
    <source>
        <dbReference type="EMBL" id="MFC5861036.1"/>
    </source>
</evidence>
<dbReference type="SUPFAM" id="SSF51556">
    <property type="entry name" value="Metallo-dependent hydrolases"/>
    <property type="match status" value="1"/>
</dbReference>
<evidence type="ECO:0000256" key="2">
    <source>
        <dbReference type="ARBA" id="ARBA00006676"/>
    </source>
</evidence>
<evidence type="ECO:0000256" key="3">
    <source>
        <dbReference type="ARBA" id="ARBA00012784"/>
    </source>
</evidence>
<evidence type="ECO:0000256" key="5">
    <source>
        <dbReference type="ARBA" id="ARBA00022801"/>
    </source>
</evidence>
<dbReference type="RefSeq" id="WP_263334589.1">
    <property type="nucleotide sequence ID" value="NZ_JAGSYH010000002.1"/>
</dbReference>
<dbReference type="PANTHER" id="PTHR11409:SF43">
    <property type="entry name" value="ADENOSINE DEAMINASE"/>
    <property type="match status" value="1"/>
</dbReference>
<sequence>MRNFLYRSSVLIVTTAGLLCGWQGTVSAQAVRDIGQARVERAFEAAKKQGPLALRDFLVNMPKGADLHVHLSGAVYAESWIRAAGEDGLCIDEKGLKFAKPDTDGCSKISGEIAASDMLTHMQVPANQDLYDKLIDAFSMRSYVPYAGWSGHDQFFATFAHFGGTDKKHTGEWVDEVATRAAAQNEQYMELMDTPPFQHATAIAKQIGWDANFAEYRQKLLDAGLDQELDAAKERVESALELRNQLEHCGQPDAAPACKVEVRFIYQILRGNPREQVFAQTLLGFETISKVSEFVGINFVQPEDGYLSMTDYTLQMKMLDYLHSVYPKVHISLHAGELAPGVVPPEGLRFHIRQAVEIGHAERIGHGVDVMYEDRPQELLKEMAQKHIMVEINLTSNEGILGIKGVDHPLPLYRKVGVPMALSTDDEGVSRIDLTHEYVKAVEDFNLSYAELKQMARTGMEHDFLPGKSLWAKEDVFGAPVSECAGQPLGGEKPTAKCTAFLGANEKAAAQWEQERRFRVFEAKW</sequence>